<organism evidence="7 8">
    <name type="scientific">Hyaloscypha hepaticicola</name>
    <dbReference type="NCBI Taxonomy" id="2082293"/>
    <lineage>
        <taxon>Eukaryota</taxon>
        <taxon>Fungi</taxon>
        <taxon>Dikarya</taxon>
        <taxon>Ascomycota</taxon>
        <taxon>Pezizomycotina</taxon>
        <taxon>Leotiomycetes</taxon>
        <taxon>Helotiales</taxon>
        <taxon>Hyaloscyphaceae</taxon>
        <taxon>Hyaloscypha</taxon>
    </lineage>
</organism>
<dbReference type="InterPro" id="IPR019083">
    <property type="entry name" value="SAM_Ribosomal_mS41"/>
</dbReference>
<dbReference type="SMART" id="SM01238">
    <property type="entry name" value="IGR"/>
    <property type="match status" value="1"/>
</dbReference>
<dbReference type="AlphaFoldDB" id="A0A2J6QIG0"/>
<reference evidence="7 8" key="1">
    <citation type="submission" date="2016-05" db="EMBL/GenBank/DDBJ databases">
        <title>A degradative enzymes factory behind the ericoid mycorrhizal symbiosis.</title>
        <authorList>
            <consortium name="DOE Joint Genome Institute"/>
            <person name="Martino E."/>
            <person name="Morin E."/>
            <person name="Grelet G."/>
            <person name="Kuo A."/>
            <person name="Kohler A."/>
            <person name="Daghino S."/>
            <person name="Barry K."/>
            <person name="Choi C."/>
            <person name="Cichocki N."/>
            <person name="Clum A."/>
            <person name="Copeland A."/>
            <person name="Hainaut M."/>
            <person name="Haridas S."/>
            <person name="Labutti K."/>
            <person name="Lindquist E."/>
            <person name="Lipzen A."/>
            <person name="Khouja H.-R."/>
            <person name="Murat C."/>
            <person name="Ohm R."/>
            <person name="Olson A."/>
            <person name="Spatafora J."/>
            <person name="Veneault-Fourrey C."/>
            <person name="Henrissat B."/>
            <person name="Grigoriev I."/>
            <person name="Martin F."/>
            <person name="Perotto S."/>
        </authorList>
    </citation>
    <scope>NUCLEOTIDE SEQUENCE [LARGE SCALE GENOMIC DNA]</scope>
    <source>
        <strain evidence="7 8">UAMH 7357</strain>
    </source>
</reference>
<name>A0A2J6QIG0_9HELO</name>
<dbReference type="PANTHER" id="PTHR28235">
    <property type="entry name" value="PROTEIN FYV4, MITOCHONDRIAL"/>
    <property type="match status" value="1"/>
</dbReference>
<evidence type="ECO:0000256" key="5">
    <source>
        <dbReference type="SAM" id="MobiDB-lite"/>
    </source>
</evidence>
<sequence>MNVKSTQLRSILSFLLPFAQFRIASQTRHLQTRASSVRVPRPTPFVPDVPTFFTLIGRNLSQHASKIPSWKALFILSSAQLKELGIEPPRSRRYLLRWREKFRNGQYGVGGDFQYVENGEAQVRVVEVPVSGNTPATATLSQGKRKIVVNVAAGGSALDKPAEQLVPVKGLCIKGAQTIVGPHVQPLEGGKAAKIVVKEGLWEDRRGHKIDGGERRQAEVRAKRRGEERRAAR</sequence>
<dbReference type="Proteomes" id="UP000235672">
    <property type="component" value="Unassembled WGS sequence"/>
</dbReference>
<evidence type="ECO:0000256" key="2">
    <source>
        <dbReference type="ARBA" id="ARBA00010492"/>
    </source>
</evidence>
<evidence type="ECO:0000259" key="6">
    <source>
        <dbReference type="SMART" id="SM01238"/>
    </source>
</evidence>
<accession>A0A2J6QIG0</accession>
<proteinExistence type="inferred from homology"/>
<dbReference type="EMBL" id="KZ613468">
    <property type="protein sequence ID" value="PMD26052.1"/>
    <property type="molecule type" value="Genomic_DNA"/>
</dbReference>
<comment type="similarity">
    <text evidence="2">Belongs to the mitochondrion-specific ribosomal protein mS41 family.</text>
</comment>
<keyword evidence="3" id="KW-0496">Mitochondrion</keyword>
<dbReference type="STRING" id="1745343.A0A2J6QIG0"/>
<dbReference type="PANTHER" id="PTHR28235:SF1">
    <property type="entry name" value="SMALL RIBOSOMAL SUBUNIT PROTEIN MS41"/>
    <property type="match status" value="1"/>
</dbReference>
<comment type="subcellular location">
    <subcellularLocation>
        <location evidence="1">Mitochondrion</location>
    </subcellularLocation>
</comment>
<dbReference type="GO" id="GO:0005739">
    <property type="term" value="C:mitochondrion"/>
    <property type="evidence" value="ECO:0007669"/>
    <property type="project" value="UniProtKB-SubCell"/>
</dbReference>
<gene>
    <name evidence="7" type="ORF">NA56DRAFT_617831</name>
</gene>
<keyword evidence="8" id="KW-1185">Reference proteome</keyword>
<feature type="domain" description="Small ribosomal subunit protein mS41 SAM" evidence="6">
    <location>
        <begin position="49"/>
        <end position="105"/>
    </location>
</feature>
<evidence type="ECO:0000313" key="8">
    <source>
        <dbReference type="Proteomes" id="UP000235672"/>
    </source>
</evidence>
<feature type="region of interest" description="Disordered" evidence="5">
    <location>
        <begin position="206"/>
        <end position="233"/>
    </location>
</feature>
<dbReference type="OrthoDB" id="18595at2759"/>
<evidence type="ECO:0000313" key="7">
    <source>
        <dbReference type="EMBL" id="PMD26052.1"/>
    </source>
</evidence>
<evidence type="ECO:0000256" key="3">
    <source>
        <dbReference type="ARBA" id="ARBA00023128"/>
    </source>
</evidence>
<evidence type="ECO:0000256" key="4">
    <source>
        <dbReference type="ARBA" id="ARBA00035129"/>
    </source>
</evidence>
<dbReference type="Pfam" id="PF09597">
    <property type="entry name" value="SAM_Ribosomal_mS41"/>
    <property type="match status" value="1"/>
</dbReference>
<evidence type="ECO:0000256" key="1">
    <source>
        <dbReference type="ARBA" id="ARBA00004173"/>
    </source>
</evidence>
<dbReference type="InterPro" id="IPR039603">
    <property type="entry name" value="Ribosomal_mS41"/>
</dbReference>
<protein>
    <recommendedName>
        <fullName evidence="4">Small ribosomal subunit protein mS41</fullName>
    </recommendedName>
</protein>